<keyword evidence="1" id="KW-0175">Coiled coil</keyword>
<name>A0A7H0VCQ5_9FLAO</name>
<evidence type="ECO:0000313" key="3">
    <source>
        <dbReference type="Proteomes" id="UP000516305"/>
    </source>
</evidence>
<evidence type="ECO:0008006" key="4">
    <source>
        <dbReference type="Google" id="ProtNLM"/>
    </source>
</evidence>
<reference evidence="2 3" key="1">
    <citation type="submission" date="2020-08" db="EMBL/GenBank/DDBJ databases">
        <title>Croceimicrobium hydrocarbonivorans gen. nov., sp. nov., a novel marine bacterium isolated from a bacterial consortium that degrades polyethylene terephthalate.</title>
        <authorList>
            <person name="Liu R."/>
        </authorList>
    </citation>
    <scope>NUCLEOTIDE SEQUENCE [LARGE SCALE GENOMIC DNA]</scope>
    <source>
        <strain evidence="2 3">A20-9</strain>
    </source>
</reference>
<keyword evidence="3" id="KW-1185">Reference proteome</keyword>
<dbReference type="Proteomes" id="UP000516305">
    <property type="component" value="Chromosome"/>
</dbReference>
<dbReference type="EMBL" id="CP060139">
    <property type="protein sequence ID" value="QNR23503.1"/>
    <property type="molecule type" value="Genomic_DNA"/>
</dbReference>
<accession>A0A7H0VCQ5</accession>
<evidence type="ECO:0000313" key="2">
    <source>
        <dbReference type="EMBL" id="QNR23503.1"/>
    </source>
</evidence>
<dbReference type="RefSeq" id="WP_210758035.1">
    <property type="nucleotide sequence ID" value="NZ_CP060139.1"/>
</dbReference>
<protein>
    <recommendedName>
        <fullName evidence="4">Cell division protein ZapB</fullName>
    </recommendedName>
</protein>
<sequence>MKAIEAKIKDLEQLINHIISDHLVVQKENVQLKEKIVELEAQLHSQSDEVQNLGIQLERLRLARGLAGDPEEAKAAKAKLGSLMREIDRCIALLNE</sequence>
<evidence type="ECO:0000256" key="1">
    <source>
        <dbReference type="SAM" id="Coils"/>
    </source>
</evidence>
<dbReference type="KEGG" id="chyd:H4K34_14110"/>
<gene>
    <name evidence="2" type="ORF">H4K34_14110</name>
</gene>
<dbReference type="AlphaFoldDB" id="A0A7H0VCQ5"/>
<organism evidence="2 3">
    <name type="scientific">Croceimicrobium hydrocarbonivorans</name>
    <dbReference type="NCBI Taxonomy" id="2761580"/>
    <lineage>
        <taxon>Bacteria</taxon>
        <taxon>Pseudomonadati</taxon>
        <taxon>Bacteroidota</taxon>
        <taxon>Flavobacteriia</taxon>
        <taxon>Flavobacteriales</taxon>
        <taxon>Owenweeksiaceae</taxon>
        <taxon>Croceimicrobium</taxon>
    </lineage>
</organism>
<proteinExistence type="predicted"/>
<feature type="coiled-coil region" evidence="1">
    <location>
        <begin position="1"/>
        <end position="56"/>
    </location>
</feature>